<dbReference type="Proteomes" id="UP000238348">
    <property type="component" value="Chromosome"/>
</dbReference>
<gene>
    <name evidence="1" type="ORF">SOCE26_035430</name>
</gene>
<accession>A0A2L0ES44</accession>
<evidence type="ECO:0000313" key="1">
    <source>
        <dbReference type="EMBL" id="AUX42116.1"/>
    </source>
</evidence>
<dbReference type="AlphaFoldDB" id="A0A2L0ES44"/>
<sequence length="110" mass="11898">MGSPETCSWPTAATVNRVRLGAVRLLGFDYAAAHHSPTQVWLLDVRERRRGALRGRQMALAAGRELAIPGSTQISVVTFMYGGNSCTKEKSFSRTCFPSSLATSLNPANL</sequence>
<reference evidence="1 2" key="1">
    <citation type="submission" date="2015-09" db="EMBL/GenBank/DDBJ databases">
        <title>Sorangium comparison.</title>
        <authorList>
            <person name="Zaburannyi N."/>
            <person name="Bunk B."/>
            <person name="Overmann J."/>
            <person name="Mueller R."/>
        </authorList>
    </citation>
    <scope>NUCLEOTIDE SEQUENCE [LARGE SCALE GENOMIC DNA]</scope>
    <source>
        <strain evidence="1 2">So ce26</strain>
    </source>
</reference>
<organism evidence="1 2">
    <name type="scientific">Sorangium cellulosum</name>
    <name type="common">Polyangium cellulosum</name>
    <dbReference type="NCBI Taxonomy" id="56"/>
    <lineage>
        <taxon>Bacteria</taxon>
        <taxon>Pseudomonadati</taxon>
        <taxon>Myxococcota</taxon>
        <taxon>Polyangia</taxon>
        <taxon>Polyangiales</taxon>
        <taxon>Polyangiaceae</taxon>
        <taxon>Sorangium</taxon>
    </lineage>
</organism>
<evidence type="ECO:0000313" key="2">
    <source>
        <dbReference type="Proteomes" id="UP000238348"/>
    </source>
</evidence>
<dbReference type="EMBL" id="CP012673">
    <property type="protein sequence ID" value="AUX42116.1"/>
    <property type="molecule type" value="Genomic_DNA"/>
</dbReference>
<proteinExistence type="predicted"/>
<name>A0A2L0ES44_SORCE</name>
<protein>
    <submittedName>
        <fullName evidence="1">Uncharacterized protein</fullName>
    </submittedName>
</protein>